<keyword evidence="1 6" id="KW-0690">Ribosome biogenesis</keyword>
<feature type="repeat" description="WD" evidence="7">
    <location>
        <begin position="185"/>
        <end position="215"/>
    </location>
</feature>
<comment type="function">
    <text evidence="6">Component of the NOP7 complex, which is required for maturation of the 25S and 5.8S ribosomal RNAs and formation of the 60S ribosome.</text>
</comment>
<dbReference type="Pfam" id="PF08154">
    <property type="entry name" value="NLE"/>
    <property type="match status" value="1"/>
</dbReference>
<feature type="repeat" description="WD" evidence="7">
    <location>
        <begin position="99"/>
        <end position="132"/>
    </location>
</feature>
<dbReference type="OrthoDB" id="10251381at2759"/>
<dbReference type="CDD" id="cd00200">
    <property type="entry name" value="WD40"/>
    <property type="match status" value="1"/>
</dbReference>
<dbReference type="PRINTS" id="PR00320">
    <property type="entry name" value="GPROTEINBRPT"/>
</dbReference>
<evidence type="ECO:0000259" key="8">
    <source>
        <dbReference type="Pfam" id="PF08154"/>
    </source>
</evidence>
<evidence type="ECO:0000313" key="10">
    <source>
        <dbReference type="Proteomes" id="UP000761534"/>
    </source>
</evidence>
<dbReference type="InterPro" id="IPR015943">
    <property type="entry name" value="WD40/YVTN_repeat-like_dom_sf"/>
</dbReference>
<dbReference type="GO" id="GO:0005654">
    <property type="term" value="C:nucleoplasm"/>
    <property type="evidence" value="ECO:0007669"/>
    <property type="project" value="UniProtKB-SubCell"/>
</dbReference>
<evidence type="ECO:0000256" key="2">
    <source>
        <dbReference type="ARBA" id="ARBA00022552"/>
    </source>
</evidence>
<keyword evidence="4" id="KW-0677">Repeat</keyword>
<evidence type="ECO:0000256" key="4">
    <source>
        <dbReference type="ARBA" id="ARBA00022737"/>
    </source>
</evidence>
<dbReference type="VEuPathDB" id="FungiDB:TRICI_001370"/>
<proteinExistence type="inferred from homology"/>
<evidence type="ECO:0000313" key="9">
    <source>
        <dbReference type="EMBL" id="KAA8916507.1"/>
    </source>
</evidence>
<comment type="subcellular location">
    <subcellularLocation>
        <location evidence="6">Nucleus</location>
        <location evidence="6">Nucleolus</location>
    </subcellularLocation>
    <subcellularLocation>
        <location evidence="6">Nucleus</location>
        <location evidence="6">Nucleoplasm</location>
    </subcellularLocation>
</comment>
<evidence type="ECO:0000256" key="3">
    <source>
        <dbReference type="ARBA" id="ARBA00022574"/>
    </source>
</evidence>
<feature type="repeat" description="WD" evidence="7">
    <location>
        <begin position="141"/>
        <end position="182"/>
    </location>
</feature>
<dbReference type="InterPro" id="IPR036322">
    <property type="entry name" value="WD40_repeat_dom_sf"/>
</dbReference>
<dbReference type="GO" id="GO:0043021">
    <property type="term" value="F:ribonucleoprotein complex binding"/>
    <property type="evidence" value="ECO:0007669"/>
    <property type="project" value="UniProtKB-UniRule"/>
</dbReference>
<dbReference type="GO" id="GO:0000466">
    <property type="term" value="P:maturation of 5.8S rRNA from tricistronic rRNA transcript (SSU-rRNA, 5.8S rRNA, LSU-rRNA)"/>
    <property type="evidence" value="ECO:0007669"/>
    <property type="project" value="UniProtKB-UniRule"/>
</dbReference>
<dbReference type="EMBL" id="SWFS01000097">
    <property type="protein sequence ID" value="KAA8916507.1"/>
    <property type="molecule type" value="Genomic_DNA"/>
</dbReference>
<feature type="repeat" description="WD" evidence="7">
    <location>
        <begin position="344"/>
        <end position="386"/>
    </location>
</feature>
<name>A0A642VA93_9ASCO</name>
<feature type="domain" description="NLE" evidence="8">
    <location>
        <begin position="7"/>
        <end position="72"/>
    </location>
</feature>
<dbReference type="InterPro" id="IPR001680">
    <property type="entry name" value="WD40_rpt"/>
</dbReference>
<keyword evidence="10" id="KW-1185">Reference proteome</keyword>
<dbReference type="HAMAP" id="MF_03029">
    <property type="entry name" value="WDR12"/>
    <property type="match status" value="1"/>
</dbReference>
<keyword evidence="5 6" id="KW-0539">Nucleus</keyword>
<comment type="subunit">
    <text evidence="6">Component of the NOP7 complex, composed of ERB1, NOP7 and YTM1. Within the NOP7 complex ERB1 appears to interact directly with NOP7 and YTM1. The NOP7 complex also associates with the 66S pre-ribosome.</text>
</comment>
<dbReference type="GO" id="GO:0070545">
    <property type="term" value="C:PeBoW complex"/>
    <property type="evidence" value="ECO:0007669"/>
    <property type="project" value="TreeGrafter"/>
</dbReference>
<dbReference type="PANTHER" id="PTHR19855">
    <property type="entry name" value="WD40 REPEAT PROTEIN 12, 37"/>
    <property type="match status" value="1"/>
</dbReference>
<dbReference type="PROSITE" id="PS50294">
    <property type="entry name" value="WD_REPEATS_REGION"/>
    <property type="match status" value="4"/>
</dbReference>
<comment type="similarity">
    <text evidence="6">Belongs to the WD repeat WDR12/YTM1 family.</text>
</comment>
<dbReference type="SUPFAM" id="SSF50978">
    <property type="entry name" value="WD40 repeat-like"/>
    <property type="match status" value="1"/>
</dbReference>
<dbReference type="GO" id="GO:0030687">
    <property type="term" value="C:preribosome, large subunit precursor"/>
    <property type="evidence" value="ECO:0007669"/>
    <property type="project" value="UniProtKB-UniRule"/>
</dbReference>
<dbReference type="InterPro" id="IPR020472">
    <property type="entry name" value="WD40_PAC1"/>
</dbReference>
<evidence type="ECO:0000256" key="6">
    <source>
        <dbReference type="HAMAP-Rule" id="MF_03029"/>
    </source>
</evidence>
<keyword evidence="2 6" id="KW-0698">rRNA processing</keyword>
<accession>A0A642VA93</accession>
<dbReference type="Proteomes" id="UP000761534">
    <property type="component" value="Unassembled WGS sequence"/>
</dbReference>
<dbReference type="PANTHER" id="PTHR19855:SF11">
    <property type="entry name" value="RIBOSOME BIOGENESIS PROTEIN WDR12"/>
    <property type="match status" value="1"/>
</dbReference>
<dbReference type="InterPro" id="IPR019775">
    <property type="entry name" value="WD40_repeat_CS"/>
</dbReference>
<comment type="caution">
    <text evidence="9">The sequence shown here is derived from an EMBL/GenBank/DDBJ whole genome shotgun (WGS) entry which is preliminary data.</text>
</comment>
<evidence type="ECO:0000256" key="7">
    <source>
        <dbReference type="PROSITE-ProRule" id="PRU00221"/>
    </source>
</evidence>
<dbReference type="PROSITE" id="PS00678">
    <property type="entry name" value="WD_REPEATS_1"/>
    <property type="match status" value="2"/>
</dbReference>
<organism evidence="9 10">
    <name type="scientific">Trichomonascus ciferrii</name>
    <dbReference type="NCBI Taxonomy" id="44093"/>
    <lineage>
        <taxon>Eukaryota</taxon>
        <taxon>Fungi</taxon>
        <taxon>Dikarya</taxon>
        <taxon>Ascomycota</taxon>
        <taxon>Saccharomycotina</taxon>
        <taxon>Dipodascomycetes</taxon>
        <taxon>Dipodascales</taxon>
        <taxon>Trichomonascaceae</taxon>
        <taxon>Trichomonascus</taxon>
        <taxon>Trichomonascus ciferrii complex</taxon>
    </lineage>
</organism>
<gene>
    <name evidence="6" type="primary">YTM1</name>
    <name evidence="9" type="ORF">TRICI_001370</name>
</gene>
<dbReference type="Gene3D" id="2.130.10.10">
    <property type="entry name" value="YVTN repeat-like/Quinoprotein amine dehydrogenase"/>
    <property type="match status" value="1"/>
</dbReference>
<evidence type="ECO:0000256" key="5">
    <source>
        <dbReference type="ARBA" id="ARBA00023242"/>
    </source>
</evidence>
<reference evidence="9" key="1">
    <citation type="journal article" date="2019" name="G3 (Bethesda)">
        <title>Genome Assemblies of Two Rare Opportunistic Yeast Pathogens: Diutina rugosa (syn. Candida rugosa) and Trichomonascus ciferrii (syn. Candida ciferrii).</title>
        <authorList>
            <person name="Mixao V."/>
            <person name="Saus E."/>
            <person name="Hansen A.P."/>
            <person name="Lass-Florl C."/>
            <person name="Gabaldon T."/>
        </authorList>
    </citation>
    <scope>NUCLEOTIDE SEQUENCE</scope>
    <source>
        <strain evidence="9">CBS 4856</strain>
    </source>
</reference>
<feature type="repeat" description="WD" evidence="7">
    <location>
        <begin position="258"/>
        <end position="300"/>
    </location>
</feature>
<dbReference type="SMART" id="SM00320">
    <property type="entry name" value="WD40"/>
    <property type="match status" value="7"/>
</dbReference>
<dbReference type="AlphaFoldDB" id="A0A642VA93"/>
<dbReference type="Pfam" id="PF00400">
    <property type="entry name" value="WD40"/>
    <property type="match status" value="5"/>
</dbReference>
<protein>
    <recommendedName>
        <fullName evidence="6">Ribosome biogenesis protein YTM1</fullName>
    </recommendedName>
</protein>
<dbReference type="InterPro" id="IPR012972">
    <property type="entry name" value="NLE"/>
</dbReference>
<dbReference type="InterPro" id="IPR028599">
    <property type="entry name" value="WDR12/Ytm1"/>
</dbReference>
<keyword evidence="3 7" id="KW-0853">WD repeat</keyword>
<evidence type="ECO:0000256" key="1">
    <source>
        <dbReference type="ARBA" id="ARBA00022517"/>
    </source>
</evidence>
<sequence>MAEKRQIQVHLVTRDENLKVPESAFYVPVTLRRYGLSEIVNQLLDRGEDAKPIPFDFLIDGELLKRDLDDYLTSKGLSTETTLTIEYTRSILPPSFLASFAHEDWVSAVEVSRGRNSPIASGSYDGIVRLWNKSGEVTDQLVGHNGAVKAVGWIDGQKRLVSAGADRNLCLWKTDDKKNTITALLTGHTASVDDVAVRGTNVVSASADKTLKVWSSDYKKLPEVGEEDELRSTASKKRRKLASAQLPSARKRTALATLSGHTSPVTGVHFHPDDDNVVYSCSQDHTVRTWDLATGAQVQSRTTTFPLLSITTLNEKGLIAVGSSARHITLIDPRDKYTNQSTQLFGHSNFVVSLAPSPENSYMLLSGSHDGTSRIWDIRANKSIYSISRNSGESPTSVYDVDWQSDVGIVSVGKDKKLQINEAGFAKAS</sequence>
<dbReference type="PROSITE" id="PS50082">
    <property type="entry name" value="WD_REPEATS_2"/>
    <property type="match status" value="5"/>
</dbReference>
<dbReference type="GO" id="GO:0000463">
    <property type="term" value="P:maturation of LSU-rRNA from tricistronic rRNA transcript (SSU-rRNA, 5.8S rRNA, LSU-rRNA)"/>
    <property type="evidence" value="ECO:0007669"/>
    <property type="project" value="UniProtKB-UniRule"/>
</dbReference>